<dbReference type="InterPro" id="IPR037207">
    <property type="entry name" value="Nuop51_4Fe4S-bd_sf"/>
</dbReference>
<name>A0A0B4S114_9FIRM</name>
<dbReference type="Gene3D" id="3.40.50.11540">
    <property type="entry name" value="NADH-ubiquinone oxidoreductase 51kDa subunit"/>
    <property type="match status" value="1"/>
</dbReference>
<dbReference type="AlphaFoldDB" id="A0A0B4S114"/>
<evidence type="ECO:0000256" key="4">
    <source>
        <dbReference type="ARBA" id="ARBA00023004"/>
    </source>
</evidence>
<reference evidence="7 8" key="1">
    <citation type="submission" date="2014-10" db="EMBL/GenBank/DDBJ databases">
        <title>Complete genome sequence of Parvimonas micra KCOM 1535 (= ChDC B708).</title>
        <authorList>
            <person name="Kook J.-K."/>
            <person name="Park S.-N."/>
            <person name="Lim Y.K."/>
            <person name="Roh H."/>
        </authorList>
    </citation>
    <scope>NUCLEOTIDE SEQUENCE [LARGE SCALE GENOMIC DNA]</scope>
    <source>
        <strain evidence="8">KCOM 1535 / ChDC B708</strain>
    </source>
</reference>
<dbReference type="FunFam" id="3.40.50.11540:FF:000001">
    <property type="entry name" value="NADH dehydrogenase [ubiquinone] flavoprotein 1, mitochondrial"/>
    <property type="match status" value="1"/>
</dbReference>
<dbReference type="Gene3D" id="3.10.20.600">
    <property type="match status" value="1"/>
</dbReference>
<dbReference type="Pfam" id="PF01512">
    <property type="entry name" value="Complex1_51K"/>
    <property type="match status" value="1"/>
</dbReference>
<dbReference type="KEGG" id="pmic:NW74_03325"/>
<dbReference type="InterPro" id="IPR019554">
    <property type="entry name" value="Soluble_ligand-bd"/>
</dbReference>
<dbReference type="Pfam" id="PF10531">
    <property type="entry name" value="SLBB"/>
    <property type="match status" value="1"/>
</dbReference>
<dbReference type="Pfam" id="PF14697">
    <property type="entry name" value="Fer4_21"/>
    <property type="match status" value="1"/>
</dbReference>
<dbReference type="InterPro" id="IPR037225">
    <property type="entry name" value="Nuo51_FMN-bd_sf"/>
</dbReference>
<proteinExistence type="inferred from homology"/>
<dbReference type="PROSITE" id="PS00198">
    <property type="entry name" value="4FE4S_FER_1"/>
    <property type="match status" value="1"/>
</dbReference>
<keyword evidence="2" id="KW-0004">4Fe-4S</keyword>
<dbReference type="PROSITE" id="PS51379">
    <property type="entry name" value="4FE4S_FER_2"/>
    <property type="match status" value="2"/>
</dbReference>
<accession>A0A0B4S114</accession>
<evidence type="ECO:0000313" key="7">
    <source>
        <dbReference type="EMBL" id="AIZ36435.1"/>
    </source>
</evidence>
<evidence type="ECO:0000256" key="2">
    <source>
        <dbReference type="ARBA" id="ARBA00022485"/>
    </source>
</evidence>
<dbReference type="Gene3D" id="3.30.70.20">
    <property type="match status" value="1"/>
</dbReference>
<dbReference type="Gene3D" id="6.10.250.1450">
    <property type="match status" value="1"/>
</dbReference>
<evidence type="ECO:0000256" key="1">
    <source>
        <dbReference type="ARBA" id="ARBA00007523"/>
    </source>
</evidence>
<evidence type="ECO:0000259" key="6">
    <source>
        <dbReference type="PROSITE" id="PS51379"/>
    </source>
</evidence>
<dbReference type="GO" id="GO:0008137">
    <property type="term" value="F:NADH dehydrogenase (ubiquinone) activity"/>
    <property type="evidence" value="ECO:0007669"/>
    <property type="project" value="InterPro"/>
</dbReference>
<evidence type="ECO:0000256" key="3">
    <source>
        <dbReference type="ARBA" id="ARBA00022723"/>
    </source>
</evidence>
<dbReference type="InterPro" id="IPR019575">
    <property type="entry name" value="Nuop51_4Fe4S-bd"/>
</dbReference>
<evidence type="ECO:0000313" key="8">
    <source>
        <dbReference type="Proteomes" id="UP000031386"/>
    </source>
</evidence>
<keyword evidence="4" id="KW-0408">Iron</keyword>
<dbReference type="SUPFAM" id="SSF142019">
    <property type="entry name" value="Nqo1 FMN-binding domain-like"/>
    <property type="match status" value="1"/>
</dbReference>
<dbReference type="Gene3D" id="1.20.1440.230">
    <property type="entry name" value="NADH-ubiquinone oxidoreductase 51kDa subunit, iron-sulphur binding domain"/>
    <property type="match status" value="1"/>
</dbReference>
<dbReference type="Pfam" id="PF10589">
    <property type="entry name" value="NADH_4Fe-4S"/>
    <property type="match status" value="1"/>
</dbReference>
<keyword evidence="3" id="KW-0479">Metal-binding</keyword>
<evidence type="ECO:0000256" key="5">
    <source>
        <dbReference type="ARBA" id="ARBA00023014"/>
    </source>
</evidence>
<dbReference type="GO" id="GO:0051539">
    <property type="term" value="F:4 iron, 4 sulfur cluster binding"/>
    <property type="evidence" value="ECO:0007669"/>
    <property type="project" value="UniProtKB-KW"/>
</dbReference>
<keyword evidence="8" id="KW-1185">Reference proteome</keyword>
<dbReference type="InterPro" id="IPR011538">
    <property type="entry name" value="Nuo51_FMN-bd"/>
</dbReference>
<feature type="domain" description="4Fe-4S ferredoxin-type" evidence="6">
    <location>
        <begin position="474"/>
        <end position="503"/>
    </location>
</feature>
<comment type="similarity">
    <text evidence="1">Belongs to the complex I 51 kDa subunit family.</text>
</comment>
<dbReference type="RefSeq" id="WP_029948944.1">
    <property type="nucleotide sequence ID" value="NZ_BHYQ01000003.1"/>
</dbReference>
<dbReference type="PANTHER" id="PTHR43578:SF3">
    <property type="entry name" value="NADH-QUINONE OXIDOREDUCTASE SUBUNIT F"/>
    <property type="match status" value="1"/>
</dbReference>
<dbReference type="InterPro" id="IPR001949">
    <property type="entry name" value="NADH-UbQ_OxRdtase_51kDa_CS"/>
</dbReference>
<dbReference type="InterPro" id="IPR017900">
    <property type="entry name" value="4Fe4S_Fe_S_CS"/>
</dbReference>
<gene>
    <name evidence="7" type="ORF">NW74_03325</name>
</gene>
<dbReference type="GO" id="GO:0046872">
    <property type="term" value="F:metal ion binding"/>
    <property type="evidence" value="ECO:0007669"/>
    <property type="project" value="UniProtKB-KW"/>
</dbReference>
<dbReference type="STRING" id="33033.NW74_03325"/>
<dbReference type="GO" id="GO:0010181">
    <property type="term" value="F:FMN binding"/>
    <property type="evidence" value="ECO:0007669"/>
    <property type="project" value="InterPro"/>
</dbReference>
<dbReference type="EMBL" id="CP009761">
    <property type="protein sequence ID" value="AIZ36435.1"/>
    <property type="molecule type" value="Genomic_DNA"/>
</dbReference>
<dbReference type="PROSITE" id="PS00645">
    <property type="entry name" value="COMPLEX1_51K_2"/>
    <property type="match status" value="1"/>
</dbReference>
<protein>
    <submittedName>
        <fullName evidence="7">NADH dehydrogenase</fullName>
    </submittedName>
</protein>
<organism evidence="7 8">
    <name type="scientific">Parvimonas micra</name>
    <dbReference type="NCBI Taxonomy" id="33033"/>
    <lineage>
        <taxon>Bacteria</taxon>
        <taxon>Bacillati</taxon>
        <taxon>Bacillota</taxon>
        <taxon>Tissierellia</taxon>
        <taxon>Tissierellales</taxon>
        <taxon>Peptoniphilaceae</taxon>
        <taxon>Parvimonas</taxon>
    </lineage>
</organism>
<dbReference type="SUPFAM" id="SSF54862">
    <property type="entry name" value="4Fe-4S ferredoxins"/>
    <property type="match status" value="1"/>
</dbReference>
<dbReference type="PANTHER" id="PTHR43578">
    <property type="entry name" value="NADH-QUINONE OXIDOREDUCTASE SUBUNIT F"/>
    <property type="match status" value="1"/>
</dbReference>
<dbReference type="FunFam" id="1.20.1440.230:FF:000001">
    <property type="entry name" value="Mitochondrial NADH dehydrogenase flavoprotein 1"/>
    <property type="match status" value="1"/>
</dbReference>
<dbReference type="Proteomes" id="UP000031386">
    <property type="component" value="Chromosome"/>
</dbReference>
<dbReference type="SUPFAM" id="SSF140490">
    <property type="entry name" value="Nqo1C-terminal domain-like"/>
    <property type="match status" value="1"/>
</dbReference>
<dbReference type="OrthoDB" id="9761899at2"/>
<dbReference type="InterPro" id="IPR017896">
    <property type="entry name" value="4Fe4S_Fe-S-bd"/>
</dbReference>
<dbReference type="SUPFAM" id="SSF142984">
    <property type="entry name" value="Nqo1 middle domain-like"/>
    <property type="match status" value="1"/>
</dbReference>
<dbReference type="SMART" id="SM00928">
    <property type="entry name" value="NADH_4Fe-4S"/>
    <property type="match status" value="1"/>
</dbReference>
<feature type="domain" description="4Fe-4S ferredoxin-type" evidence="6">
    <location>
        <begin position="504"/>
        <end position="531"/>
    </location>
</feature>
<sequence>MIKTEVDIRILDSIKEENYPLLIERLKQEPDKYIIDENGIRLKGEFFEKQTRIALKNFGIVDEHSVKEYVALGGYYALAKVISSYTPEEVVNEMKNSGLRGRGGAGFPTGRKWEGAMQQPPGQKYVVCNADEGDPGAFMDRSILEGDPHSVLEGMAICGYAIGADRGFIYVRAEYPKAVINLREAIKKAEDENLLGDNIMGTDFSFHVELRLGAGAFVCGEGTALIESIEGKRGMPRTKVYRTTVKGLFQKPTVLNNVETFANVPQIMYKGSDWYRSIGTEDSSGTKVFALVGKVANAGLVEVPMGTTINEIVYDIGGGTGNDKKVKAVQTGGPSGGCIPTDYFDTPVDFGSLARIGSIMGSGGMVVMDETDCMVDIARFFLDFTVEESCGKCVPCREGTKRMLELLEKITAGKGEDGDIERLEDLSETITVASLCGLGQTAANPVVSTLHYFRNEYEAHIYDKKCPAGVCQSLLEFFITDKCVGCTKCAKACPVDCITGVQKELHVIDPSKCIKCGSCEAACPVNAIIRR</sequence>
<keyword evidence="5" id="KW-0411">Iron-sulfur</keyword>